<keyword evidence="1" id="KW-0812">Transmembrane</keyword>
<protein>
    <submittedName>
        <fullName evidence="2">Uncharacterized protein</fullName>
    </submittedName>
</protein>
<organism evidence="2 3">
    <name type="scientific">Flavobacterium resistens</name>
    <dbReference type="NCBI Taxonomy" id="443612"/>
    <lineage>
        <taxon>Bacteria</taxon>
        <taxon>Pseudomonadati</taxon>
        <taxon>Bacteroidota</taxon>
        <taxon>Flavobacteriia</taxon>
        <taxon>Flavobacteriales</taxon>
        <taxon>Flavobacteriaceae</taxon>
        <taxon>Flavobacterium</taxon>
    </lineage>
</organism>
<gene>
    <name evidence="2" type="ORF">SAMN06265349_101275</name>
</gene>
<proteinExistence type="predicted"/>
<evidence type="ECO:0000256" key="1">
    <source>
        <dbReference type="SAM" id="Phobius"/>
    </source>
</evidence>
<dbReference type="RefSeq" id="WP_167498044.1">
    <property type="nucleotide sequence ID" value="NZ_FXTA01000001.1"/>
</dbReference>
<evidence type="ECO:0000313" key="3">
    <source>
        <dbReference type="Proteomes" id="UP000317289"/>
    </source>
</evidence>
<feature type="transmembrane region" description="Helical" evidence="1">
    <location>
        <begin position="12"/>
        <end position="31"/>
    </location>
</feature>
<keyword evidence="1" id="KW-0472">Membrane</keyword>
<dbReference type="EMBL" id="FXTA01000001">
    <property type="protein sequence ID" value="SMO36480.1"/>
    <property type="molecule type" value="Genomic_DNA"/>
</dbReference>
<sequence>MAEIKIEKKKPVWPWVALLLLIAGIIYYIYFCDHTVHNENSVEIENTTSAQ</sequence>
<evidence type="ECO:0000313" key="2">
    <source>
        <dbReference type="EMBL" id="SMO36480.1"/>
    </source>
</evidence>
<keyword evidence="1" id="KW-1133">Transmembrane helix</keyword>
<accession>A0A521APB1</accession>
<reference evidence="2 3" key="1">
    <citation type="submission" date="2017-05" db="EMBL/GenBank/DDBJ databases">
        <authorList>
            <person name="Varghese N."/>
            <person name="Submissions S."/>
        </authorList>
    </citation>
    <scope>NUCLEOTIDE SEQUENCE [LARGE SCALE GENOMIC DNA]</scope>
    <source>
        <strain evidence="2 3">DSM 19382</strain>
    </source>
</reference>
<dbReference type="Proteomes" id="UP000317289">
    <property type="component" value="Unassembled WGS sequence"/>
</dbReference>
<dbReference type="AlphaFoldDB" id="A0A521APB1"/>
<name>A0A521APB1_9FLAO</name>